<name>X1ECI8_9ZZZZ</name>
<dbReference type="AlphaFoldDB" id="X1ECI8"/>
<evidence type="ECO:0000313" key="1">
    <source>
        <dbReference type="EMBL" id="GAH14859.1"/>
    </source>
</evidence>
<gene>
    <name evidence="1" type="ORF">S01H4_54672</name>
</gene>
<reference evidence="1" key="1">
    <citation type="journal article" date="2014" name="Front. Microbiol.">
        <title>High frequency of phylogenetically diverse reductive dehalogenase-homologous genes in deep subseafloor sedimentary metagenomes.</title>
        <authorList>
            <person name="Kawai M."/>
            <person name="Futagami T."/>
            <person name="Toyoda A."/>
            <person name="Takaki Y."/>
            <person name="Nishi S."/>
            <person name="Hori S."/>
            <person name="Arai W."/>
            <person name="Tsubouchi T."/>
            <person name="Morono Y."/>
            <person name="Uchiyama I."/>
            <person name="Ito T."/>
            <person name="Fujiyama A."/>
            <person name="Inagaki F."/>
            <person name="Takami H."/>
        </authorList>
    </citation>
    <scope>NUCLEOTIDE SEQUENCE</scope>
    <source>
        <strain evidence="1">Expedition CK06-06</strain>
    </source>
</reference>
<proteinExistence type="predicted"/>
<protein>
    <submittedName>
        <fullName evidence="1">Uncharacterized protein</fullName>
    </submittedName>
</protein>
<accession>X1ECI8</accession>
<sequence>MNKETIKTIAIMTNSCTLLAAAEFPLYLVDYRGRCERLDKESGINTEITLPSGLRYKTQIKNTLQNPKEAKMISVDGIVSAQQKGC</sequence>
<comment type="caution">
    <text evidence="1">The sequence shown here is derived from an EMBL/GenBank/DDBJ whole genome shotgun (WGS) entry which is preliminary data.</text>
</comment>
<organism evidence="1">
    <name type="scientific">marine sediment metagenome</name>
    <dbReference type="NCBI Taxonomy" id="412755"/>
    <lineage>
        <taxon>unclassified sequences</taxon>
        <taxon>metagenomes</taxon>
        <taxon>ecological metagenomes</taxon>
    </lineage>
</organism>
<dbReference type="EMBL" id="BART01031479">
    <property type="protein sequence ID" value="GAH14859.1"/>
    <property type="molecule type" value="Genomic_DNA"/>
</dbReference>